<evidence type="ECO:0000256" key="1">
    <source>
        <dbReference type="ARBA" id="ARBA00004141"/>
    </source>
</evidence>
<protein>
    <submittedName>
        <fullName evidence="11">Two pore domain potassium channel family protein</fullName>
    </submittedName>
</protein>
<evidence type="ECO:0000256" key="2">
    <source>
        <dbReference type="ARBA" id="ARBA00022448"/>
    </source>
</evidence>
<dbReference type="GO" id="GO:0001508">
    <property type="term" value="P:action potential"/>
    <property type="evidence" value="ECO:0007669"/>
    <property type="project" value="TreeGrafter"/>
</dbReference>
<dbReference type="RefSeq" id="WP_135974316.1">
    <property type="nucleotide sequence ID" value="NZ_CP039291.1"/>
</dbReference>
<keyword evidence="2" id="KW-0813">Transport</keyword>
<evidence type="ECO:0000256" key="5">
    <source>
        <dbReference type="ARBA" id="ARBA00023065"/>
    </source>
</evidence>
<feature type="transmembrane region" description="Helical" evidence="9">
    <location>
        <begin position="114"/>
        <end position="133"/>
    </location>
</feature>
<feature type="transmembrane region" description="Helical" evidence="9">
    <location>
        <begin position="12"/>
        <end position="32"/>
    </location>
</feature>
<sequence length="257" mass="27587">MSRVERWEHRAETPLIAVSLVFLVAYGGPIAWPSLPAGVDRLCGWVVTATWVVLGLDYATRLVLADDRPRFVRAHLLDLALLLLPVLRPLRLLRLAALLSVLHRVGARSLRGRVVLYVGAGTVLLVLTGALAVTDAERGAPDATITHLGDGLWWALTTMTTVGYGDRYPVTTTGRFVAAALMIGGVALVGVVTATIASWLVDRVAAENEQEQVATRTQVTELAEEVRALRAELSQRAARADGDVPAPREPVGRAPGD</sequence>
<feature type="transmembrane region" description="Helical" evidence="9">
    <location>
        <begin position="44"/>
        <end position="64"/>
    </location>
</feature>
<dbReference type="InterPro" id="IPR013099">
    <property type="entry name" value="K_chnl_dom"/>
</dbReference>
<dbReference type="PRINTS" id="PR00169">
    <property type="entry name" value="KCHANNEL"/>
</dbReference>
<name>A0A4P7SKX7_9CELL</name>
<dbReference type="PANTHER" id="PTHR11537">
    <property type="entry name" value="VOLTAGE-GATED POTASSIUM CHANNEL"/>
    <property type="match status" value="1"/>
</dbReference>
<accession>A0A4P7SKX7</accession>
<keyword evidence="6 9" id="KW-0472">Membrane</keyword>
<dbReference type="Gene3D" id="1.20.120.350">
    <property type="entry name" value="Voltage-gated potassium channels. Chain C"/>
    <property type="match status" value="1"/>
</dbReference>
<dbReference type="GO" id="GO:0005249">
    <property type="term" value="F:voltage-gated potassium channel activity"/>
    <property type="evidence" value="ECO:0007669"/>
    <property type="project" value="InterPro"/>
</dbReference>
<evidence type="ECO:0000313" key="11">
    <source>
        <dbReference type="EMBL" id="QCB94959.1"/>
    </source>
</evidence>
<dbReference type="Pfam" id="PF07885">
    <property type="entry name" value="Ion_trans_2"/>
    <property type="match status" value="1"/>
</dbReference>
<organism evidence="11 12">
    <name type="scientific">Cellulomonas shaoxiangyii</name>
    <dbReference type="NCBI Taxonomy" id="2566013"/>
    <lineage>
        <taxon>Bacteria</taxon>
        <taxon>Bacillati</taxon>
        <taxon>Actinomycetota</taxon>
        <taxon>Actinomycetes</taxon>
        <taxon>Micrococcales</taxon>
        <taxon>Cellulomonadaceae</taxon>
        <taxon>Cellulomonas</taxon>
    </lineage>
</organism>
<dbReference type="SUPFAM" id="SSF81324">
    <property type="entry name" value="Voltage-gated potassium channels"/>
    <property type="match status" value="1"/>
</dbReference>
<feature type="transmembrane region" description="Helical" evidence="9">
    <location>
        <begin position="176"/>
        <end position="201"/>
    </location>
</feature>
<evidence type="ECO:0000256" key="3">
    <source>
        <dbReference type="ARBA" id="ARBA00022692"/>
    </source>
</evidence>
<evidence type="ECO:0000313" key="12">
    <source>
        <dbReference type="Proteomes" id="UP000296469"/>
    </source>
</evidence>
<dbReference type="AlphaFoldDB" id="A0A4P7SKX7"/>
<dbReference type="Proteomes" id="UP000296469">
    <property type="component" value="Chromosome"/>
</dbReference>
<feature type="transmembrane region" description="Helical" evidence="9">
    <location>
        <begin position="145"/>
        <end position="164"/>
    </location>
</feature>
<gene>
    <name evidence="11" type="ORF">E5225_16705</name>
</gene>
<evidence type="ECO:0000256" key="8">
    <source>
        <dbReference type="SAM" id="MobiDB-lite"/>
    </source>
</evidence>
<dbReference type="Gene3D" id="1.10.287.70">
    <property type="match status" value="1"/>
</dbReference>
<dbReference type="GO" id="GO:0008076">
    <property type="term" value="C:voltage-gated potassium channel complex"/>
    <property type="evidence" value="ECO:0007669"/>
    <property type="project" value="InterPro"/>
</dbReference>
<dbReference type="KEGG" id="celz:E5225_16705"/>
<dbReference type="OrthoDB" id="9799090at2"/>
<dbReference type="Gene3D" id="1.20.5.110">
    <property type="match status" value="1"/>
</dbReference>
<evidence type="ECO:0000256" key="4">
    <source>
        <dbReference type="ARBA" id="ARBA00022989"/>
    </source>
</evidence>
<dbReference type="InterPro" id="IPR027359">
    <property type="entry name" value="Volt_channel_dom_sf"/>
</dbReference>
<evidence type="ECO:0000256" key="9">
    <source>
        <dbReference type="SAM" id="Phobius"/>
    </source>
</evidence>
<proteinExistence type="predicted"/>
<dbReference type="EMBL" id="CP039291">
    <property type="protein sequence ID" value="QCB94959.1"/>
    <property type="molecule type" value="Genomic_DNA"/>
</dbReference>
<keyword evidence="7 11" id="KW-0407">Ion channel</keyword>
<keyword evidence="12" id="KW-1185">Reference proteome</keyword>
<evidence type="ECO:0000256" key="7">
    <source>
        <dbReference type="ARBA" id="ARBA00023303"/>
    </source>
</evidence>
<keyword evidence="5" id="KW-0406">Ion transport</keyword>
<feature type="region of interest" description="Disordered" evidence="8">
    <location>
        <begin position="234"/>
        <end position="257"/>
    </location>
</feature>
<comment type="subcellular location">
    <subcellularLocation>
        <location evidence="1">Membrane</location>
        <topology evidence="1">Multi-pass membrane protein</topology>
    </subcellularLocation>
</comment>
<evidence type="ECO:0000259" key="10">
    <source>
        <dbReference type="Pfam" id="PF07885"/>
    </source>
</evidence>
<keyword evidence="3 9" id="KW-0812">Transmembrane</keyword>
<dbReference type="InterPro" id="IPR028325">
    <property type="entry name" value="VG_K_chnl"/>
</dbReference>
<dbReference type="PANTHER" id="PTHR11537:SF254">
    <property type="entry name" value="POTASSIUM VOLTAGE-GATED CHANNEL PROTEIN SHAB"/>
    <property type="match status" value="1"/>
</dbReference>
<reference evidence="11 12" key="1">
    <citation type="submission" date="2019-04" db="EMBL/GenBank/DDBJ databases">
        <title>Isolation and identification of Cellulomonas shaoxiangyii sp. Nov. isolated from feces of the Tibetan antelopes (Pantholops hodgsonii) in the Qinghai-Tibet plateau of China.</title>
        <authorList>
            <person name="Tian Z."/>
        </authorList>
    </citation>
    <scope>NUCLEOTIDE SEQUENCE [LARGE SCALE GENOMIC DNA]</scope>
    <source>
        <strain evidence="11 12">Z28</strain>
    </source>
</reference>
<evidence type="ECO:0000256" key="6">
    <source>
        <dbReference type="ARBA" id="ARBA00023136"/>
    </source>
</evidence>
<keyword evidence="4 9" id="KW-1133">Transmembrane helix</keyword>
<feature type="domain" description="Potassium channel" evidence="10">
    <location>
        <begin position="125"/>
        <end position="201"/>
    </location>
</feature>